<evidence type="ECO:0000313" key="5">
    <source>
        <dbReference type="Proteomes" id="UP000077755"/>
    </source>
</evidence>
<dbReference type="InterPro" id="IPR002885">
    <property type="entry name" value="PPR_rpt"/>
</dbReference>
<sequence>MIPFHPVKFIRISRNISNHAYHNFDQFQSLSSIVSASEYTKPDDLFRKPLPPYQENSQEWAKFISTQVSNCANLKQLGHYYAHIIRTQLLSFYDAPFYWNNIVRSYTRLNSPDRALCVFIAMARAGVFPDCYTLPIVLKAVGQDLDIGLVSQFHAVAVRVGLVTSAFCESGFISLYSKGGLFECARKVFDENCDRKLGSWNAIIAGLAHGGRAKEAVDMFVKLKKSGFKPDDVTMVSVTSACGSLGDLDLALQLHKYVFQAKSVEKSDMLMCNSLIDMYGKCGRMDLAYTVFSRMHERNVSSWTSMIVGYAMHGLSMDAFECFRCMREAGVRPNHITFIGVLSACVHGGNVEEGKYYLNMMKNTYGIKPLLQHYGCMADLLGRAGMFDEAREMVEEMPMPANVVIWGCLMGACEKFGNVQMAEWVAKHLRELEPWNDGVYVVLSNIYASKGMWEEVSKIRKVMKTDKLAKIPAYSLATNSN</sequence>
<reference evidence="4" key="2">
    <citation type="submission" date="2022-03" db="EMBL/GenBank/DDBJ databases">
        <title>Draft title - Genomic analysis of global carrot germplasm unveils the trajectory of domestication and the origin of high carotenoid orange carrot.</title>
        <authorList>
            <person name="Iorizzo M."/>
            <person name="Ellison S."/>
            <person name="Senalik D."/>
            <person name="Macko-Podgorni A."/>
            <person name="Grzebelus D."/>
            <person name="Bostan H."/>
            <person name="Rolling W."/>
            <person name="Curaba J."/>
            <person name="Simon P."/>
        </authorList>
    </citation>
    <scope>NUCLEOTIDE SEQUENCE</scope>
    <source>
        <tissue evidence="4">Leaf</tissue>
    </source>
</reference>
<organism evidence="4 5">
    <name type="scientific">Daucus carota subsp. sativus</name>
    <name type="common">Carrot</name>
    <dbReference type="NCBI Taxonomy" id="79200"/>
    <lineage>
        <taxon>Eukaryota</taxon>
        <taxon>Viridiplantae</taxon>
        <taxon>Streptophyta</taxon>
        <taxon>Embryophyta</taxon>
        <taxon>Tracheophyta</taxon>
        <taxon>Spermatophyta</taxon>
        <taxon>Magnoliopsida</taxon>
        <taxon>eudicotyledons</taxon>
        <taxon>Gunneridae</taxon>
        <taxon>Pentapetalae</taxon>
        <taxon>asterids</taxon>
        <taxon>campanulids</taxon>
        <taxon>Apiales</taxon>
        <taxon>Apiaceae</taxon>
        <taxon>Apioideae</taxon>
        <taxon>Scandiceae</taxon>
        <taxon>Daucinae</taxon>
        <taxon>Daucus</taxon>
        <taxon>Daucus sect. Daucus</taxon>
    </lineage>
</organism>
<feature type="repeat" description="PPR" evidence="3">
    <location>
        <begin position="95"/>
        <end position="129"/>
    </location>
</feature>
<name>A0AAF0XQN5_DAUCS</name>
<protein>
    <recommendedName>
        <fullName evidence="6">Pentacotripeptide-repeat region of PRORP domain-containing protein</fullName>
    </recommendedName>
</protein>
<dbReference type="PROSITE" id="PS51375">
    <property type="entry name" value="PPR"/>
    <property type="match status" value="4"/>
</dbReference>
<dbReference type="InterPro" id="IPR046848">
    <property type="entry name" value="E_motif"/>
</dbReference>
<evidence type="ECO:0000313" key="4">
    <source>
        <dbReference type="EMBL" id="WOH11184.1"/>
    </source>
</evidence>
<dbReference type="Proteomes" id="UP000077755">
    <property type="component" value="Chromosome 8"/>
</dbReference>
<comment type="similarity">
    <text evidence="1">Belongs to the PPR family. PCMP-H subfamily.</text>
</comment>
<dbReference type="FunFam" id="1.25.40.10:FF:000690">
    <property type="entry name" value="Pentatricopeptide repeat-containing protein"/>
    <property type="match status" value="1"/>
</dbReference>
<feature type="repeat" description="PPR" evidence="3">
    <location>
        <begin position="196"/>
        <end position="230"/>
    </location>
</feature>
<dbReference type="Pfam" id="PF13041">
    <property type="entry name" value="PPR_2"/>
    <property type="match status" value="2"/>
</dbReference>
<dbReference type="GO" id="GO:0003729">
    <property type="term" value="F:mRNA binding"/>
    <property type="evidence" value="ECO:0007669"/>
    <property type="project" value="UniProtKB-ARBA"/>
</dbReference>
<keyword evidence="2" id="KW-0677">Repeat</keyword>
<feature type="repeat" description="PPR" evidence="3">
    <location>
        <begin position="268"/>
        <end position="298"/>
    </location>
</feature>
<dbReference type="Pfam" id="PF01535">
    <property type="entry name" value="PPR"/>
    <property type="match status" value="2"/>
</dbReference>
<dbReference type="PANTHER" id="PTHR47926">
    <property type="entry name" value="PENTATRICOPEPTIDE REPEAT-CONTAINING PROTEIN"/>
    <property type="match status" value="1"/>
</dbReference>
<feature type="repeat" description="PPR" evidence="3">
    <location>
        <begin position="299"/>
        <end position="333"/>
    </location>
</feature>
<dbReference type="Pfam" id="PF20431">
    <property type="entry name" value="E_motif"/>
    <property type="match status" value="1"/>
</dbReference>
<evidence type="ECO:0000256" key="1">
    <source>
        <dbReference type="ARBA" id="ARBA00006643"/>
    </source>
</evidence>
<dbReference type="InterPro" id="IPR046960">
    <property type="entry name" value="PPR_At4g14850-like_plant"/>
</dbReference>
<dbReference type="NCBIfam" id="TIGR00756">
    <property type="entry name" value="PPR"/>
    <property type="match status" value="5"/>
</dbReference>
<dbReference type="Gene3D" id="1.25.40.10">
    <property type="entry name" value="Tetratricopeptide repeat domain"/>
    <property type="match status" value="3"/>
</dbReference>
<evidence type="ECO:0000256" key="3">
    <source>
        <dbReference type="PROSITE-ProRule" id="PRU00708"/>
    </source>
</evidence>
<dbReference type="PANTHER" id="PTHR47926:SF491">
    <property type="entry name" value="(WILD MALAYSIAN BANANA) HYPOTHETICAL PROTEIN"/>
    <property type="match status" value="1"/>
</dbReference>
<keyword evidence="5" id="KW-1185">Reference proteome</keyword>
<dbReference type="EMBL" id="CP093350">
    <property type="protein sequence ID" value="WOH11184.1"/>
    <property type="molecule type" value="Genomic_DNA"/>
</dbReference>
<reference evidence="4" key="1">
    <citation type="journal article" date="2016" name="Nat. Genet.">
        <title>A high-quality carrot genome assembly provides new insights into carotenoid accumulation and asterid genome evolution.</title>
        <authorList>
            <person name="Iorizzo M."/>
            <person name="Ellison S."/>
            <person name="Senalik D."/>
            <person name="Zeng P."/>
            <person name="Satapoomin P."/>
            <person name="Huang J."/>
            <person name="Bowman M."/>
            <person name="Iovene M."/>
            <person name="Sanseverino W."/>
            <person name="Cavagnaro P."/>
            <person name="Yildiz M."/>
            <person name="Macko-Podgorni A."/>
            <person name="Moranska E."/>
            <person name="Grzebelus E."/>
            <person name="Grzebelus D."/>
            <person name="Ashrafi H."/>
            <person name="Zheng Z."/>
            <person name="Cheng S."/>
            <person name="Spooner D."/>
            <person name="Van Deynze A."/>
            <person name="Simon P."/>
        </authorList>
    </citation>
    <scope>NUCLEOTIDE SEQUENCE</scope>
    <source>
        <tissue evidence="4">Leaf</tissue>
    </source>
</reference>
<dbReference type="InterPro" id="IPR011990">
    <property type="entry name" value="TPR-like_helical_dom_sf"/>
</dbReference>
<evidence type="ECO:0008006" key="6">
    <source>
        <dbReference type="Google" id="ProtNLM"/>
    </source>
</evidence>
<dbReference type="GO" id="GO:0009451">
    <property type="term" value="P:RNA modification"/>
    <property type="evidence" value="ECO:0007669"/>
    <property type="project" value="InterPro"/>
</dbReference>
<dbReference type="AlphaFoldDB" id="A0AAF0XQN5"/>
<dbReference type="KEGG" id="dcr:108199404"/>
<dbReference type="FunFam" id="1.25.40.10:FF:001814">
    <property type="entry name" value="Pentatricopeptide repeat-containing protein At1g77170, mitochondrial"/>
    <property type="match status" value="1"/>
</dbReference>
<accession>A0AAF0XQN5</accession>
<evidence type="ECO:0000256" key="2">
    <source>
        <dbReference type="ARBA" id="ARBA00022737"/>
    </source>
</evidence>
<proteinExistence type="inferred from homology"/>
<gene>
    <name evidence="4" type="ORF">DCAR_0830664</name>
</gene>